<keyword evidence="1" id="KW-0472">Membrane</keyword>
<comment type="caution">
    <text evidence="2">The sequence shown here is derived from an EMBL/GenBank/DDBJ whole genome shotgun (WGS) entry which is preliminary data.</text>
</comment>
<reference evidence="2 3" key="1">
    <citation type="journal article" date="2024" name="Science">
        <title>Giant polyketide synthase enzymes in the biosynthesis of giant marine polyether toxins.</title>
        <authorList>
            <person name="Fallon T.R."/>
            <person name="Shende V.V."/>
            <person name="Wierzbicki I.H."/>
            <person name="Pendleton A.L."/>
            <person name="Watervoot N.F."/>
            <person name="Auber R.P."/>
            <person name="Gonzalez D.J."/>
            <person name="Wisecaver J.H."/>
            <person name="Moore B.S."/>
        </authorList>
    </citation>
    <scope>NUCLEOTIDE SEQUENCE [LARGE SCALE GENOMIC DNA]</scope>
    <source>
        <strain evidence="2 3">12B1</strain>
    </source>
</reference>
<dbReference type="AlphaFoldDB" id="A0AB34IJ28"/>
<keyword evidence="1" id="KW-0812">Transmembrane</keyword>
<feature type="transmembrane region" description="Helical" evidence="1">
    <location>
        <begin position="466"/>
        <end position="487"/>
    </location>
</feature>
<keyword evidence="1" id="KW-1133">Transmembrane helix</keyword>
<dbReference type="EMBL" id="JBGBPQ010000025">
    <property type="protein sequence ID" value="KAL1499424.1"/>
    <property type="molecule type" value="Genomic_DNA"/>
</dbReference>
<sequence>MVQSHRPVPNFNELCSFTTTPLRDGWPSFLLAHYPNGSTYDNRLGNIWTPWNTHYYDQVHYLSSPPPLSHSFCQFEEVADGLTQTWNVERVGPLESTGGYDWWQMTGYNAMKLKPDIVQHESLFLTESFFGAVSTEGIPLSYPPIHLHHIHMTPGFSGLRWVDPTYKHLLMYERHGEWTHVPDVGTEREPLGYGKKVHFPLALDAEVNDARPANSPPLRWYLQFAVRWVPGSVPLTPISFIELMNFREPSHIHQSEDEAYFFIKPYEEIVSWYSGKLPALESGKILYVKVHVHENAWFKGRLLSGNLGSVGLAMAPFTTLPQLPPGKRMAEPQQATLQSTPFATFDELDQMLSTVEVQCVFTRRLAVVDGYCYDRAPVSNCTEWIIQPGDEFTAVNYIHYKFGMPDSECPIEPWLTTLPARFPMHTEYFIATSAPTTSCYVFYVNVVVTSFSKSFCSTADKANLDWTLQLVALGCLVLAVLICMRCYHKRKSPAMV</sequence>
<dbReference type="Proteomes" id="UP001515480">
    <property type="component" value="Unassembled WGS sequence"/>
</dbReference>
<evidence type="ECO:0008006" key="4">
    <source>
        <dbReference type="Google" id="ProtNLM"/>
    </source>
</evidence>
<evidence type="ECO:0000256" key="1">
    <source>
        <dbReference type="SAM" id="Phobius"/>
    </source>
</evidence>
<accession>A0AB34IJ28</accession>
<evidence type="ECO:0000313" key="2">
    <source>
        <dbReference type="EMBL" id="KAL1499424.1"/>
    </source>
</evidence>
<name>A0AB34IJ28_PRYPA</name>
<protein>
    <recommendedName>
        <fullName evidence="4">Transmembrane 9 superfamily member</fullName>
    </recommendedName>
</protein>
<evidence type="ECO:0000313" key="3">
    <source>
        <dbReference type="Proteomes" id="UP001515480"/>
    </source>
</evidence>
<organism evidence="2 3">
    <name type="scientific">Prymnesium parvum</name>
    <name type="common">Toxic golden alga</name>
    <dbReference type="NCBI Taxonomy" id="97485"/>
    <lineage>
        <taxon>Eukaryota</taxon>
        <taxon>Haptista</taxon>
        <taxon>Haptophyta</taxon>
        <taxon>Prymnesiophyceae</taxon>
        <taxon>Prymnesiales</taxon>
        <taxon>Prymnesiaceae</taxon>
        <taxon>Prymnesium</taxon>
    </lineage>
</organism>
<proteinExistence type="predicted"/>
<keyword evidence="3" id="KW-1185">Reference proteome</keyword>
<gene>
    <name evidence="2" type="ORF">AB1Y20_011629</name>
</gene>